<feature type="compositionally biased region" description="Pro residues" evidence="1">
    <location>
        <begin position="30"/>
        <end position="39"/>
    </location>
</feature>
<name>A0AB34JSL7_PRYPA</name>
<feature type="compositionally biased region" description="Polar residues" evidence="1">
    <location>
        <begin position="307"/>
        <end position="318"/>
    </location>
</feature>
<keyword evidence="2" id="KW-0812">Transmembrane</keyword>
<proteinExistence type="predicted"/>
<evidence type="ECO:0000313" key="3">
    <source>
        <dbReference type="EMBL" id="KAL1523817.1"/>
    </source>
</evidence>
<comment type="caution">
    <text evidence="3">The sequence shown here is derived from an EMBL/GenBank/DDBJ whole genome shotgun (WGS) entry which is preliminary data.</text>
</comment>
<keyword evidence="2" id="KW-1133">Transmembrane helix</keyword>
<evidence type="ECO:0000256" key="2">
    <source>
        <dbReference type="SAM" id="Phobius"/>
    </source>
</evidence>
<sequence length="318" mass="33187">MACAALLPPSPPPTASIVGGGLVRDSLFPATPPTPPPPASHNSPPVDAAAAAVLSFSLTLLSLGSHQTNGLTTQAASLLDVAPPSVNVSSSSAATSNELHVAVHVSMCTIEAARLLLSRIATLNLDDATSAFGTQVLEISEARSTPPLPDAYPPAPPAPADEHVVVVSIIIAVVVVLVGALLIVAVIMGRRASSMARLHRRAQAVWRRHRIAQALPRHEREAALAAARTLPASLLTPSEVRLLRPPGCEVEQDSGTEIKLVESGRSTSLANSSRDVDLVEPAPKDAGKREKPPSTRRTSSRQAQSTEGQQTYITAIRL</sequence>
<organism evidence="3 4">
    <name type="scientific">Prymnesium parvum</name>
    <name type="common">Toxic golden alga</name>
    <dbReference type="NCBI Taxonomy" id="97485"/>
    <lineage>
        <taxon>Eukaryota</taxon>
        <taxon>Haptista</taxon>
        <taxon>Haptophyta</taxon>
        <taxon>Prymnesiophyceae</taxon>
        <taxon>Prymnesiales</taxon>
        <taxon>Prymnesiaceae</taxon>
        <taxon>Prymnesium</taxon>
    </lineage>
</organism>
<keyword evidence="2" id="KW-0472">Membrane</keyword>
<keyword evidence="4" id="KW-1185">Reference proteome</keyword>
<protein>
    <submittedName>
        <fullName evidence="3">Uncharacterized protein</fullName>
    </submittedName>
</protein>
<feature type="compositionally biased region" description="Polar residues" evidence="1">
    <location>
        <begin position="264"/>
        <end position="273"/>
    </location>
</feature>
<feature type="region of interest" description="Disordered" evidence="1">
    <location>
        <begin position="264"/>
        <end position="318"/>
    </location>
</feature>
<feature type="compositionally biased region" description="Basic and acidic residues" evidence="1">
    <location>
        <begin position="274"/>
        <end position="293"/>
    </location>
</feature>
<gene>
    <name evidence="3" type="ORF">AB1Y20_018739</name>
</gene>
<evidence type="ECO:0000313" key="4">
    <source>
        <dbReference type="Proteomes" id="UP001515480"/>
    </source>
</evidence>
<feature type="region of interest" description="Disordered" evidence="1">
    <location>
        <begin position="26"/>
        <end position="45"/>
    </location>
</feature>
<feature type="compositionally biased region" description="Low complexity" evidence="1">
    <location>
        <begin position="295"/>
        <end position="306"/>
    </location>
</feature>
<dbReference type="AlphaFoldDB" id="A0AB34JSL7"/>
<evidence type="ECO:0000256" key="1">
    <source>
        <dbReference type="SAM" id="MobiDB-lite"/>
    </source>
</evidence>
<feature type="transmembrane region" description="Helical" evidence="2">
    <location>
        <begin position="164"/>
        <end position="188"/>
    </location>
</feature>
<accession>A0AB34JSL7</accession>
<reference evidence="3 4" key="1">
    <citation type="journal article" date="2024" name="Science">
        <title>Giant polyketide synthase enzymes in the biosynthesis of giant marine polyether toxins.</title>
        <authorList>
            <person name="Fallon T.R."/>
            <person name="Shende V.V."/>
            <person name="Wierzbicki I.H."/>
            <person name="Pendleton A.L."/>
            <person name="Watervoot N.F."/>
            <person name="Auber R.P."/>
            <person name="Gonzalez D.J."/>
            <person name="Wisecaver J.H."/>
            <person name="Moore B.S."/>
        </authorList>
    </citation>
    <scope>NUCLEOTIDE SEQUENCE [LARGE SCALE GENOMIC DNA]</scope>
    <source>
        <strain evidence="3 4">12B1</strain>
    </source>
</reference>
<dbReference type="EMBL" id="JBGBPQ010000005">
    <property type="protein sequence ID" value="KAL1523817.1"/>
    <property type="molecule type" value="Genomic_DNA"/>
</dbReference>
<dbReference type="Proteomes" id="UP001515480">
    <property type="component" value="Unassembled WGS sequence"/>
</dbReference>